<reference evidence="2 3" key="1">
    <citation type="journal article" date="2023" name="Sci. Data">
        <title>Genome assembly of the Korean intertidal mud-creeper Batillaria attramentaria.</title>
        <authorList>
            <person name="Patra A.K."/>
            <person name="Ho P.T."/>
            <person name="Jun S."/>
            <person name="Lee S.J."/>
            <person name="Kim Y."/>
            <person name="Won Y.J."/>
        </authorList>
    </citation>
    <scope>NUCLEOTIDE SEQUENCE [LARGE SCALE GENOMIC DNA]</scope>
    <source>
        <strain evidence="2">Wonlab-2016</strain>
    </source>
</reference>
<dbReference type="AlphaFoldDB" id="A0ABD0M4F8"/>
<sequence length="147" mass="16393">MLLASVRCSLELTVSVVLAKLSLLWLNVYRLAVTVGMAKRLTFFLLSTPLIFFHPCTGACPVAMETMVDPGTDPRGGKFQNGEQGSSDGQQYPNKAGMTYEHTHLDYDNTSRYVVLHPVSKCSVTRPIKLSSAQPPALYRIIEHHRW</sequence>
<gene>
    <name evidence="2" type="ORF">BaRGS_00002371</name>
</gene>
<protein>
    <recommendedName>
        <fullName evidence="4">Secreted protein</fullName>
    </recommendedName>
</protein>
<keyword evidence="3" id="KW-1185">Reference proteome</keyword>
<dbReference type="Proteomes" id="UP001519460">
    <property type="component" value="Unassembled WGS sequence"/>
</dbReference>
<evidence type="ECO:0000256" key="1">
    <source>
        <dbReference type="SAM" id="MobiDB-lite"/>
    </source>
</evidence>
<evidence type="ECO:0000313" key="3">
    <source>
        <dbReference type="Proteomes" id="UP001519460"/>
    </source>
</evidence>
<evidence type="ECO:0000313" key="2">
    <source>
        <dbReference type="EMBL" id="KAK7506259.1"/>
    </source>
</evidence>
<proteinExistence type="predicted"/>
<comment type="caution">
    <text evidence="2">The sequence shown here is derived from an EMBL/GenBank/DDBJ whole genome shotgun (WGS) entry which is preliminary data.</text>
</comment>
<organism evidence="2 3">
    <name type="scientific">Batillaria attramentaria</name>
    <dbReference type="NCBI Taxonomy" id="370345"/>
    <lineage>
        <taxon>Eukaryota</taxon>
        <taxon>Metazoa</taxon>
        <taxon>Spiralia</taxon>
        <taxon>Lophotrochozoa</taxon>
        <taxon>Mollusca</taxon>
        <taxon>Gastropoda</taxon>
        <taxon>Caenogastropoda</taxon>
        <taxon>Sorbeoconcha</taxon>
        <taxon>Cerithioidea</taxon>
        <taxon>Batillariidae</taxon>
        <taxon>Batillaria</taxon>
    </lineage>
</organism>
<dbReference type="EMBL" id="JACVVK020000007">
    <property type="protein sequence ID" value="KAK7506259.1"/>
    <property type="molecule type" value="Genomic_DNA"/>
</dbReference>
<evidence type="ECO:0008006" key="4">
    <source>
        <dbReference type="Google" id="ProtNLM"/>
    </source>
</evidence>
<accession>A0ABD0M4F8</accession>
<feature type="region of interest" description="Disordered" evidence="1">
    <location>
        <begin position="71"/>
        <end position="94"/>
    </location>
</feature>
<feature type="non-terminal residue" evidence="2">
    <location>
        <position position="147"/>
    </location>
</feature>
<feature type="compositionally biased region" description="Polar residues" evidence="1">
    <location>
        <begin position="81"/>
        <end position="93"/>
    </location>
</feature>
<name>A0ABD0M4F8_9CAEN</name>